<dbReference type="InterPro" id="IPR036397">
    <property type="entry name" value="RNaseH_sf"/>
</dbReference>
<evidence type="ECO:0000259" key="1">
    <source>
        <dbReference type="PROSITE" id="PS50822"/>
    </source>
</evidence>
<comment type="caution">
    <text evidence="2">The sequence shown here is derived from an EMBL/GenBank/DDBJ whole genome shotgun (WGS) entry which is preliminary data.</text>
</comment>
<dbReference type="InterPro" id="IPR012337">
    <property type="entry name" value="RNaseH-like_sf"/>
</dbReference>
<feature type="non-terminal residue" evidence="2">
    <location>
        <position position="916"/>
    </location>
</feature>
<evidence type="ECO:0000313" key="3">
    <source>
        <dbReference type="Proteomes" id="UP001301769"/>
    </source>
</evidence>
<dbReference type="Pfam" id="PF16486">
    <property type="entry name" value="ArgoN"/>
    <property type="match status" value="1"/>
</dbReference>
<accession>A0AAN6Y9K2</accession>
<proteinExistence type="predicted"/>
<dbReference type="InterPro" id="IPR036085">
    <property type="entry name" value="PAZ_dom_sf"/>
</dbReference>
<evidence type="ECO:0000313" key="2">
    <source>
        <dbReference type="EMBL" id="KAK4215193.1"/>
    </source>
</evidence>
<reference evidence="2" key="1">
    <citation type="journal article" date="2023" name="Mol. Phylogenet. Evol.">
        <title>Genome-scale phylogeny and comparative genomics of the fungal order Sordariales.</title>
        <authorList>
            <person name="Hensen N."/>
            <person name="Bonometti L."/>
            <person name="Westerberg I."/>
            <person name="Brannstrom I.O."/>
            <person name="Guillou S."/>
            <person name="Cros-Aarteil S."/>
            <person name="Calhoun S."/>
            <person name="Haridas S."/>
            <person name="Kuo A."/>
            <person name="Mondo S."/>
            <person name="Pangilinan J."/>
            <person name="Riley R."/>
            <person name="LaButti K."/>
            <person name="Andreopoulos B."/>
            <person name="Lipzen A."/>
            <person name="Chen C."/>
            <person name="Yan M."/>
            <person name="Daum C."/>
            <person name="Ng V."/>
            <person name="Clum A."/>
            <person name="Steindorff A."/>
            <person name="Ohm R.A."/>
            <person name="Martin F."/>
            <person name="Silar P."/>
            <person name="Natvig D.O."/>
            <person name="Lalanne C."/>
            <person name="Gautier V."/>
            <person name="Ament-Velasquez S.L."/>
            <person name="Kruys A."/>
            <person name="Hutchinson M.I."/>
            <person name="Powell A.J."/>
            <person name="Barry K."/>
            <person name="Miller A.N."/>
            <person name="Grigoriev I.V."/>
            <person name="Debuchy R."/>
            <person name="Gladieux P."/>
            <person name="Hiltunen Thoren M."/>
            <person name="Johannesson H."/>
        </authorList>
    </citation>
    <scope>NUCLEOTIDE SEQUENCE</scope>
    <source>
        <strain evidence="2">PSN293</strain>
    </source>
</reference>
<gene>
    <name evidence="2" type="ORF">QBC37DRAFT_459719</name>
</gene>
<dbReference type="SMART" id="SM01163">
    <property type="entry name" value="DUF1785"/>
    <property type="match status" value="1"/>
</dbReference>
<dbReference type="InterPro" id="IPR003165">
    <property type="entry name" value="Piwi"/>
</dbReference>
<dbReference type="InterPro" id="IPR032474">
    <property type="entry name" value="Argonaute_N"/>
</dbReference>
<dbReference type="EMBL" id="MU858083">
    <property type="protein sequence ID" value="KAK4215193.1"/>
    <property type="molecule type" value="Genomic_DNA"/>
</dbReference>
<dbReference type="Gene3D" id="3.30.420.10">
    <property type="entry name" value="Ribonuclease H-like superfamily/Ribonuclease H"/>
    <property type="match status" value="1"/>
</dbReference>
<organism evidence="2 3">
    <name type="scientific">Rhypophila decipiens</name>
    <dbReference type="NCBI Taxonomy" id="261697"/>
    <lineage>
        <taxon>Eukaryota</taxon>
        <taxon>Fungi</taxon>
        <taxon>Dikarya</taxon>
        <taxon>Ascomycota</taxon>
        <taxon>Pezizomycotina</taxon>
        <taxon>Sordariomycetes</taxon>
        <taxon>Sordariomycetidae</taxon>
        <taxon>Sordariales</taxon>
        <taxon>Naviculisporaceae</taxon>
        <taxon>Rhypophila</taxon>
    </lineage>
</organism>
<dbReference type="Gene3D" id="3.40.50.2300">
    <property type="match status" value="1"/>
</dbReference>
<dbReference type="Pfam" id="PF02171">
    <property type="entry name" value="Piwi"/>
    <property type="match status" value="1"/>
</dbReference>
<dbReference type="PROSITE" id="PS50822">
    <property type="entry name" value="PIWI"/>
    <property type="match status" value="1"/>
</dbReference>
<dbReference type="AlphaFoldDB" id="A0AAN6Y9K2"/>
<dbReference type="Gene3D" id="2.170.260.10">
    <property type="entry name" value="paz domain"/>
    <property type="match status" value="1"/>
</dbReference>
<dbReference type="Proteomes" id="UP001301769">
    <property type="component" value="Unassembled WGS sequence"/>
</dbReference>
<dbReference type="SUPFAM" id="SSF101690">
    <property type="entry name" value="PAZ domain"/>
    <property type="match status" value="1"/>
</dbReference>
<protein>
    <submittedName>
        <fullName evidence="2">Ribonuclease H-like domain-containing protein</fullName>
    </submittedName>
</protein>
<keyword evidence="3" id="KW-1185">Reference proteome</keyword>
<sequence>DSLTVLPARYGYRESGDDLSLKANCFELIPNRDAVIYSYTIKNPPVLAAPQGKKLAHIIKHLFKSRSQLQDLVDAGKMASDFGNLLISTEKLEFEGEEEHMKEQNVFVLDYKGEKSKYRKDRYRISFEDERQSPVDRFLDHLSSVDHNKAYDPEVDGNVSSTESMIQAFNILLRHRSKSAAYEIPIPAGPSAEKDTYPTQAGDLTKGVQAIGGNFSSIRPAAARLLVNVNVTTGAFYTPGVNLMEWINNRKFFGSKDPNEIHRCIKGLRVKLTYRSEKDSNDKAILVIKTVAGLARLQDGEAQSDDPKGATAPLYPTRFIAGSNQDKGYRCQEVEFCLGVDKRTEEEEWISVYQHFLKTYKGVVDKYDWAINVGTRLRPEYCPARLCEIIPGQNYRLPLTGTQTEKMIKAAQKGPTDHEKLITDTGWDLVGLEDQKTNKNRVAFVFDDEHTKRELVQLSGKKLARPELRYGGDKVAYNRNDNGWNLLKVGTYAIPAKGIGWGVIQMTRGEGRAPTIKHHIQEIVTKMEERGIAVTRKPQDEAPDFTFAYNDQNRTSNLIKNLTSLKVGKKKISKESDRPCRIVFVWLPEKVPAGEYAELKEIADSRVGIHTVFVDGRKEFKGSNQDAVEVKWHQYWDNVLLKVNLKLGGVNQKVDFSKSVLDFSKTMVLGTDITHPPPGLPPDARSVAGMVATVDKDLGQWFPTTVDQEHAREEVVGADRTEEAMPKLLAPHLARWKSRHKKYPENILLYRDGVSEGQYHQVVQQEYRDIRLICIKTYADQDPPKITIVVAVKRHHLRFYCPKTQDGGKNKLNGNPPPGTVVDRAVTSQFHWDFYLQAQYPIQGTARPTHYVVVVDEIFSRLERKTLEHGKFANPAEALQDITHRMSYQLGRATTSTSVCAPAFLADKLCDRARCY</sequence>
<reference evidence="2" key="2">
    <citation type="submission" date="2023-05" db="EMBL/GenBank/DDBJ databases">
        <authorList>
            <consortium name="Lawrence Berkeley National Laboratory"/>
            <person name="Steindorff A."/>
            <person name="Hensen N."/>
            <person name="Bonometti L."/>
            <person name="Westerberg I."/>
            <person name="Brannstrom I.O."/>
            <person name="Guillou S."/>
            <person name="Cros-Aarteil S."/>
            <person name="Calhoun S."/>
            <person name="Haridas S."/>
            <person name="Kuo A."/>
            <person name="Mondo S."/>
            <person name="Pangilinan J."/>
            <person name="Riley R."/>
            <person name="Labutti K."/>
            <person name="Andreopoulos B."/>
            <person name="Lipzen A."/>
            <person name="Chen C."/>
            <person name="Yanf M."/>
            <person name="Daum C."/>
            <person name="Ng V."/>
            <person name="Clum A."/>
            <person name="Ohm R."/>
            <person name="Martin F."/>
            <person name="Silar P."/>
            <person name="Natvig D."/>
            <person name="Lalanne C."/>
            <person name="Gautier V."/>
            <person name="Ament-Velasquez S.L."/>
            <person name="Kruys A."/>
            <person name="Hutchinson M.I."/>
            <person name="Powell A.J."/>
            <person name="Barry K."/>
            <person name="Miller A.N."/>
            <person name="Grigoriev I.V."/>
            <person name="Debuchy R."/>
            <person name="Gladieux P."/>
            <person name="Thoren M.H."/>
            <person name="Johannesson H."/>
        </authorList>
    </citation>
    <scope>NUCLEOTIDE SEQUENCE</scope>
    <source>
        <strain evidence="2">PSN293</strain>
    </source>
</reference>
<dbReference type="GO" id="GO:0003676">
    <property type="term" value="F:nucleic acid binding"/>
    <property type="evidence" value="ECO:0007669"/>
    <property type="project" value="InterPro"/>
</dbReference>
<dbReference type="SMART" id="SM00950">
    <property type="entry name" value="Piwi"/>
    <property type="match status" value="1"/>
</dbReference>
<dbReference type="PANTHER" id="PTHR22891">
    <property type="entry name" value="EUKARYOTIC TRANSLATION INITIATION FACTOR 2C"/>
    <property type="match status" value="1"/>
</dbReference>
<feature type="domain" description="Piwi" evidence="1">
    <location>
        <begin position="582"/>
        <end position="916"/>
    </location>
</feature>
<name>A0AAN6Y9K2_9PEZI</name>
<dbReference type="SUPFAM" id="SSF53098">
    <property type="entry name" value="Ribonuclease H-like"/>
    <property type="match status" value="1"/>
</dbReference>
<dbReference type="InterPro" id="IPR014811">
    <property type="entry name" value="ArgoL1"/>
</dbReference>
<feature type="non-terminal residue" evidence="2">
    <location>
        <position position="1"/>
    </location>
</feature>
<dbReference type="Pfam" id="PF08699">
    <property type="entry name" value="ArgoL1"/>
    <property type="match status" value="1"/>
</dbReference>